<evidence type="ECO:0000256" key="1">
    <source>
        <dbReference type="SAM" id="MobiDB-lite"/>
    </source>
</evidence>
<dbReference type="KEGG" id="nneo:PQG83_07135"/>
<evidence type="ECO:0000313" key="2">
    <source>
        <dbReference type="EMBL" id="WNM63520.1"/>
    </source>
</evidence>
<dbReference type="RefSeq" id="WP_312748196.1">
    <property type="nucleotide sequence ID" value="NZ_CP116968.1"/>
</dbReference>
<dbReference type="Proteomes" id="UP001302494">
    <property type="component" value="Chromosome"/>
</dbReference>
<name>A0AA96GN58_9BACT</name>
<reference evidence="2 3" key="1">
    <citation type="submission" date="2023-01" db="EMBL/GenBank/DDBJ databases">
        <title>Cultivation and genomic characterization of new, ubiquitous marine nitrite-oxidizing bacteria from the Nitrospirales.</title>
        <authorList>
            <person name="Mueller A.J."/>
            <person name="Daebeler A."/>
            <person name="Herbold C.W."/>
            <person name="Kirkegaard R.H."/>
            <person name="Daims H."/>
        </authorList>
    </citation>
    <scope>NUCLEOTIDE SEQUENCE [LARGE SCALE GENOMIC DNA]</scope>
    <source>
        <strain evidence="2 3">DK</strain>
    </source>
</reference>
<dbReference type="EMBL" id="CP116968">
    <property type="protein sequence ID" value="WNM63520.1"/>
    <property type="molecule type" value="Genomic_DNA"/>
</dbReference>
<evidence type="ECO:0000313" key="3">
    <source>
        <dbReference type="Proteomes" id="UP001302494"/>
    </source>
</evidence>
<gene>
    <name evidence="2" type="ORF">PQG83_07135</name>
</gene>
<accession>A0AA96GN58</accession>
<sequence length="133" mass="14575">MAVTKKSIRQAANKRTPSSPKKQAPSRKKGPATSKKGPVSSKKKGTASSKKGTASRKKGTASRKATRPQRVGVSRAPGGMAKTVESLTERLDIMLPEVMFRIAAIEHLLVKNQLCLYEELTNARQFIQEQERT</sequence>
<protein>
    <submittedName>
        <fullName evidence="2">Uncharacterized protein</fullName>
    </submittedName>
</protein>
<proteinExistence type="predicted"/>
<feature type="compositionally biased region" description="Basic residues" evidence="1">
    <location>
        <begin position="53"/>
        <end position="67"/>
    </location>
</feature>
<organism evidence="2 3">
    <name type="scientific">Candidatus Nitrospira neomarina</name>
    <dbReference type="NCBI Taxonomy" id="3020899"/>
    <lineage>
        <taxon>Bacteria</taxon>
        <taxon>Pseudomonadati</taxon>
        <taxon>Nitrospirota</taxon>
        <taxon>Nitrospiria</taxon>
        <taxon>Nitrospirales</taxon>
        <taxon>Nitrospiraceae</taxon>
        <taxon>Nitrospira</taxon>
    </lineage>
</organism>
<feature type="compositionally biased region" description="Low complexity" evidence="1">
    <location>
        <begin position="34"/>
        <end position="52"/>
    </location>
</feature>
<feature type="region of interest" description="Disordered" evidence="1">
    <location>
        <begin position="1"/>
        <end position="82"/>
    </location>
</feature>
<keyword evidence="3" id="KW-1185">Reference proteome</keyword>
<dbReference type="AlphaFoldDB" id="A0AA96GN58"/>